<dbReference type="Pfam" id="PF03372">
    <property type="entry name" value="Exo_endo_phos"/>
    <property type="match status" value="1"/>
</dbReference>
<dbReference type="Pfam" id="PF13966">
    <property type="entry name" value="zf-RVT"/>
    <property type="match status" value="1"/>
</dbReference>
<dbReference type="InterPro" id="IPR026960">
    <property type="entry name" value="RVT-Znf"/>
</dbReference>
<dbReference type="PANTHER" id="PTHR46890">
    <property type="entry name" value="NON-LTR RETROLELEMENT REVERSE TRANSCRIPTASE-LIKE PROTEIN-RELATED"/>
    <property type="match status" value="1"/>
</dbReference>
<dbReference type="GO" id="GO:0003824">
    <property type="term" value="F:catalytic activity"/>
    <property type="evidence" value="ECO:0007669"/>
    <property type="project" value="InterPro"/>
</dbReference>
<gene>
    <name evidence="3" type="ORF">FSB_LOCUS6735</name>
</gene>
<evidence type="ECO:0000313" key="3">
    <source>
        <dbReference type="EMBL" id="SPC78853.1"/>
    </source>
</evidence>
<dbReference type="PANTHER" id="PTHR46890:SF48">
    <property type="entry name" value="RNA-DIRECTED DNA POLYMERASE"/>
    <property type="match status" value="1"/>
</dbReference>
<evidence type="ECO:0000259" key="2">
    <source>
        <dbReference type="PROSITE" id="PS50878"/>
    </source>
</evidence>
<dbReference type="InterPro" id="IPR052343">
    <property type="entry name" value="Retrotransposon-Effector_Assoc"/>
</dbReference>
<protein>
    <recommendedName>
        <fullName evidence="2">Reverse transcriptase domain-containing protein</fullName>
    </recommendedName>
</protein>
<feature type="domain" description="Reverse transcriptase" evidence="2">
    <location>
        <begin position="819"/>
        <end position="1101"/>
    </location>
</feature>
<dbReference type="InterPro" id="IPR005135">
    <property type="entry name" value="Endo/exonuclease/phosphatase"/>
</dbReference>
<dbReference type="CDD" id="cd01650">
    <property type="entry name" value="RT_nLTR_like"/>
    <property type="match status" value="1"/>
</dbReference>
<feature type="compositionally biased region" description="Basic and acidic residues" evidence="1">
    <location>
        <begin position="290"/>
        <end position="299"/>
    </location>
</feature>
<dbReference type="Pfam" id="PF14392">
    <property type="entry name" value="zf-CCHC_4"/>
    <property type="match status" value="1"/>
</dbReference>
<dbReference type="Gene3D" id="3.60.10.10">
    <property type="entry name" value="Endonuclease/exonuclease/phosphatase"/>
    <property type="match status" value="1"/>
</dbReference>
<dbReference type="InterPro" id="IPR025558">
    <property type="entry name" value="DUF4283"/>
</dbReference>
<dbReference type="InterPro" id="IPR036691">
    <property type="entry name" value="Endo/exonu/phosph_ase_sf"/>
</dbReference>
<organism evidence="3">
    <name type="scientific">Fagus sylvatica</name>
    <name type="common">Beechnut</name>
    <dbReference type="NCBI Taxonomy" id="28930"/>
    <lineage>
        <taxon>Eukaryota</taxon>
        <taxon>Viridiplantae</taxon>
        <taxon>Streptophyta</taxon>
        <taxon>Embryophyta</taxon>
        <taxon>Tracheophyta</taxon>
        <taxon>Spermatophyta</taxon>
        <taxon>Magnoliopsida</taxon>
        <taxon>eudicotyledons</taxon>
        <taxon>Gunneridae</taxon>
        <taxon>Pentapetalae</taxon>
        <taxon>rosids</taxon>
        <taxon>fabids</taxon>
        <taxon>Fagales</taxon>
        <taxon>Fagaceae</taxon>
        <taxon>Fagus</taxon>
    </lineage>
</organism>
<dbReference type="EMBL" id="OIVN01000354">
    <property type="protein sequence ID" value="SPC78853.1"/>
    <property type="molecule type" value="Genomic_DNA"/>
</dbReference>
<name>A0A2N9EVP1_FAGSY</name>
<dbReference type="Pfam" id="PF00078">
    <property type="entry name" value="RVT_1"/>
    <property type="match status" value="1"/>
</dbReference>
<evidence type="ECO:0000256" key="1">
    <source>
        <dbReference type="SAM" id="MobiDB-lite"/>
    </source>
</evidence>
<sequence>MADLSLTEKEGSLIVLTPEEADDGSMLAAWFLTPRMINMESMLRALKPLWRPGPGFKARDMGNNKAMFVFQNEADAERVLINGPWSFDKHLIILSRLDDTVPFSKACFDFMSFWVQIHDLPVKMMKPAACARIGSTLGTLEHVEDVEEGHSKGSFMRVRVAIDIRQPLCRGRKVGLGGMGECWVSFRYERLTNFCYWCGRITHGEKDCEIWLRSRGSLSSDQQPYGAWMKGESERMGRHPLRTVDKLGDRSGGVQGGMSRRSPANCEERQQTPPNGKFPNPRVSGNHIPRNQEKDMMEQSKESNLGTQRNACMENRKKGSEGVILETGHEGPIVVTPTVKEVLNGMVDKDPSLFVPKFKKKTPNSTWKRSVGQPKDTLHDIPIFTIAGSKRGNEDIMVDAGEWMKGGKRVCNESVHGEGLGNPKAVRALHNMVKMKGPKVLFLLETKLDTVRMEGVRVKLGFENVFSVPSLGRSGGLALLWQNEAEIVIQNFSQHHIDAHVESQQVKCWRLTGFYGRPEHHRHKESWALLKHLSTMDSAPWLCLGDFNELLALHEKRGGNARSLRQILEFQDSVNACNFVDLGYRGASYTWNNNRDDEANIQGRLDRALATSTLLDWFPQLVKKMIRSSWNQQVDVGSPMFQLCQKLSRCRKALVDWSRTVFGALALQVQHKMEALESLHEDNYGGQHNPQIRALQDEINMLLHQDELHWRQRSRETWLEAGDRNTKYFHQRAKQRRDKNTIKGILDSQGIWCEDENGMGDIAVQYFNEIFSSSAGLEVEDTVWVIDRVVTTDMNCQLLSPFTAMEIQQAAFQMHPSKSPRPDGYMLRKANHSHIVLIPKKQNPQLISDYRPISLSNVVYKILSKVLANRLKSVLPNIISESQSAFIPGRQITDNVAVAFELIHALRSRRKGKLSQMAIKLDMSKAYDRVEWTFLERVMQQMGFASRWIHLMMACVRTTSYSVLMNGEPTGYIKPSRGIRQGDPLSPYLFLFCAEGLSALLRQAGRERRINGVSICRGGPKISHLLFADDSLLFCDANTAECSRLLEVLTTYERASGQVVNRDKTALFFSKNTPDHMRDSIQELWGVRGVANFERYLGLPAMTKEENKIHWLSWGQLCSHKNEGGMGFRDLHCFNLALLAKQGWRMLTNQQSLFARVFQSKYFPRGSFFRAKLGSNPSFIWRSILAARDLLLKGIRWSLGNGKEVNIWNDDWGVSDLHKRPHAREVQWVAELIDTNRGAWDMSVLQEVFDPGTALRIQQMPLSNPIGNDSFTWKANTNGVFSVKSTYQLAYSTRSTGVKGSSSNMTQYRKFWKVLWKIKVPNKIKIHIWRACMNAIPTGLALHRRRVISDPLCPICCGGVETPTHALWTCPYVGSVWALAPGRLSKMPVMDTDFFLLSSQILNTMSSEVVELWAAIAWAIWYARNKFVHEKFLPTSQATIDMAIRLLNDFKRVTA</sequence>
<dbReference type="SUPFAM" id="SSF56219">
    <property type="entry name" value="DNase I-like"/>
    <property type="match status" value="1"/>
</dbReference>
<dbReference type="InterPro" id="IPR000477">
    <property type="entry name" value="RT_dom"/>
</dbReference>
<dbReference type="InterPro" id="IPR025836">
    <property type="entry name" value="Zn_knuckle_CX2CX4HX4C"/>
</dbReference>
<dbReference type="PROSITE" id="PS50878">
    <property type="entry name" value="RT_POL"/>
    <property type="match status" value="1"/>
</dbReference>
<proteinExistence type="predicted"/>
<dbReference type="Pfam" id="PF14111">
    <property type="entry name" value="DUF4283"/>
    <property type="match status" value="1"/>
</dbReference>
<accession>A0A2N9EVP1</accession>
<feature type="region of interest" description="Disordered" evidence="1">
    <location>
        <begin position="243"/>
        <end position="299"/>
    </location>
</feature>
<reference evidence="3" key="1">
    <citation type="submission" date="2018-02" db="EMBL/GenBank/DDBJ databases">
        <authorList>
            <person name="Cohen D.B."/>
            <person name="Kent A.D."/>
        </authorList>
    </citation>
    <scope>NUCLEOTIDE SEQUENCE</scope>
</reference>